<dbReference type="AlphaFoldDB" id="A0AAN7RAM1"/>
<dbReference type="Gene3D" id="1.25.40.10">
    <property type="entry name" value="Tetratricopeptide repeat domain"/>
    <property type="match status" value="2"/>
</dbReference>
<comment type="caution">
    <text evidence="4">The sequence shown here is derived from an EMBL/GenBank/DDBJ whole genome shotgun (WGS) entry which is preliminary data.</text>
</comment>
<dbReference type="Pfam" id="PF13041">
    <property type="entry name" value="PPR_2"/>
    <property type="match status" value="1"/>
</dbReference>
<dbReference type="PANTHER" id="PTHR47939">
    <property type="entry name" value="MEMBRANE-ASSOCIATED SALT-INDUCIBLE PROTEIN-LIKE"/>
    <property type="match status" value="1"/>
</dbReference>
<evidence type="ECO:0000256" key="3">
    <source>
        <dbReference type="PROSITE-ProRule" id="PRU00708"/>
    </source>
</evidence>
<dbReference type="NCBIfam" id="TIGR00756">
    <property type="entry name" value="PPR"/>
    <property type="match status" value="4"/>
</dbReference>
<reference evidence="4 5" key="1">
    <citation type="journal article" date="2023" name="Hortic Res">
        <title>Pangenome of water caltrop reveals structural variations and asymmetric subgenome divergence after allopolyploidization.</title>
        <authorList>
            <person name="Zhang X."/>
            <person name="Chen Y."/>
            <person name="Wang L."/>
            <person name="Yuan Y."/>
            <person name="Fang M."/>
            <person name="Shi L."/>
            <person name="Lu R."/>
            <person name="Comes H.P."/>
            <person name="Ma Y."/>
            <person name="Chen Y."/>
            <person name="Huang G."/>
            <person name="Zhou Y."/>
            <person name="Zheng Z."/>
            <person name="Qiu Y."/>
        </authorList>
    </citation>
    <scope>NUCLEOTIDE SEQUENCE [LARGE SCALE GENOMIC DNA]</scope>
    <source>
        <strain evidence="4">F231</strain>
    </source>
</reference>
<dbReference type="PROSITE" id="PS51375">
    <property type="entry name" value="PPR"/>
    <property type="match status" value="3"/>
</dbReference>
<keyword evidence="2" id="KW-0677">Repeat</keyword>
<accession>A0AAN7RAM1</accession>
<dbReference type="Pfam" id="PF13812">
    <property type="entry name" value="PPR_3"/>
    <property type="match status" value="1"/>
</dbReference>
<dbReference type="InterPro" id="IPR011990">
    <property type="entry name" value="TPR-like_helical_dom_sf"/>
</dbReference>
<comment type="similarity">
    <text evidence="1">Belongs to the PPR family. P subfamily.</text>
</comment>
<feature type="repeat" description="PPR" evidence="3">
    <location>
        <begin position="251"/>
        <end position="285"/>
    </location>
</feature>
<dbReference type="Proteomes" id="UP001346149">
    <property type="component" value="Unassembled WGS sequence"/>
</dbReference>
<proteinExistence type="inferred from homology"/>
<evidence type="ECO:0000256" key="1">
    <source>
        <dbReference type="ARBA" id="ARBA00007626"/>
    </source>
</evidence>
<dbReference type="PANTHER" id="PTHR47939:SF13">
    <property type="entry name" value="OS03G0201400 PROTEIN"/>
    <property type="match status" value="1"/>
</dbReference>
<evidence type="ECO:0000313" key="5">
    <source>
        <dbReference type="Proteomes" id="UP001346149"/>
    </source>
</evidence>
<keyword evidence="5" id="KW-1185">Reference proteome</keyword>
<name>A0AAN7RAM1_TRANT</name>
<sequence length="402" mass="45622">MAALGRTRSRRLRMYLQRCLPSMARAAKRLQMEDVEGERRIPQRLSPQVRVLVGLGLTSGWLVRATRILSFNRLAFHQVRMPLLLTSLYSTDVSPDGKQVTDDFWDDTEINLEAYDSQIFKLCDDGDLSSVAKLLAILHRKGIFLGLDSYSLLLTAASKKNDINLSGQAFKHLVASREQLSSASYLDLAKAFLKTPDCTELLRLVKEVSELTFPRSTTIINRIILSFSESRQSDKALLIINNMKALECKPDLITFNTILDMLGCAGRVDEMFNKFAAMKEEGIEPDIISYNTLLNSLRKIGRFDMFEALLKEMEISGVEPDLLTYTALIEAFGRSGNVEQSLRLFSEMKLKQIRPSLYIYRSLMSNLKKMGKVELAKTLLEEMQSSISELARPGDFKPRKRR</sequence>
<evidence type="ECO:0000256" key="2">
    <source>
        <dbReference type="ARBA" id="ARBA00022737"/>
    </source>
</evidence>
<feature type="repeat" description="PPR" evidence="3">
    <location>
        <begin position="286"/>
        <end position="320"/>
    </location>
</feature>
<dbReference type="InterPro" id="IPR002885">
    <property type="entry name" value="PPR_rpt"/>
</dbReference>
<protein>
    <recommendedName>
        <fullName evidence="6">Pentatricopeptide repeat-containing protein</fullName>
    </recommendedName>
</protein>
<gene>
    <name evidence="4" type="ORF">SAY86_023861</name>
</gene>
<organism evidence="4 5">
    <name type="scientific">Trapa natans</name>
    <name type="common">Water chestnut</name>
    <dbReference type="NCBI Taxonomy" id="22666"/>
    <lineage>
        <taxon>Eukaryota</taxon>
        <taxon>Viridiplantae</taxon>
        <taxon>Streptophyta</taxon>
        <taxon>Embryophyta</taxon>
        <taxon>Tracheophyta</taxon>
        <taxon>Spermatophyta</taxon>
        <taxon>Magnoliopsida</taxon>
        <taxon>eudicotyledons</taxon>
        <taxon>Gunneridae</taxon>
        <taxon>Pentapetalae</taxon>
        <taxon>rosids</taxon>
        <taxon>malvids</taxon>
        <taxon>Myrtales</taxon>
        <taxon>Lythraceae</taxon>
        <taxon>Trapa</taxon>
    </lineage>
</organism>
<evidence type="ECO:0000313" key="4">
    <source>
        <dbReference type="EMBL" id="KAK4793426.1"/>
    </source>
</evidence>
<evidence type="ECO:0008006" key="6">
    <source>
        <dbReference type="Google" id="ProtNLM"/>
    </source>
</evidence>
<dbReference type="InterPro" id="IPR050667">
    <property type="entry name" value="PPR-containing_protein"/>
</dbReference>
<feature type="repeat" description="PPR" evidence="3">
    <location>
        <begin position="321"/>
        <end position="355"/>
    </location>
</feature>
<dbReference type="EMBL" id="JAXQNO010000008">
    <property type="protein sequence ID" value="KAK4793426.1"/>
    <property type="molecule type" value="Genomic_DNA"/>
</dbReference>